<dbReference type="CDD" id="cd00586">
    <property type="entry name" value="4HBT"/>
    <property type="match status" value="1"/>
</dbReference>
<dbReference type="Gene3D" id="3.10.129.10">
    <property type="entry name" value="Hotdog Thioesterase"/>
    <property type="match status" value="1"/>
</dbReference>
<dbReference type="PANTHER" id="PTHR31793">
    <property type="entry name" value="4-HYDROXYBENZOYL-COA THIOESTERASE FAMILY MEMBER"/>
    <property type="match status" value="1"/>
</dbReference>
<dbReference type="InterPro" id="IPR029069">
    <property type="entry name" value="HotDog_dom_sf"/>
</dbReference>
<comment type="similarity">
    <text evidence="1">Belongs to the 4-hydroxybenzoyl-CoA thioesterase family.</text>
</comment>
<sequence>MHDELSPADFPLATTDKLRYSDTDRQGHINNAVFATFFETGRVEIISRIDRHSEISDREFVLARITIDYLQEVHWPGTVTIGSRVSRVGASSLTVEQVIFVDETVCARAESVMVQIRTSTRRSAPFDDATREFFSTLS</sequence>
<evidence type="ECO:0000256" key="1">
    <source>
        <dbReference type="ARBA" id="ARBA00005953"/>
    </source>
</evidence>
<evidence type="ECO:0000313" key="3">
    <source>
        <dbReference type="EMBL" id="PMB99109.1"/>
    </source>
</evidence>
<dbReference type="GO" id="GO:0047617">
    <property type="term" value="F:fatty acyl-CoA hydrolase activity"/>
    <property type="evidence" value="ECO:0007669"/>
    <property type="project" value="TreeGrafter"/>
</dbReference>
<dbReference type="AlphaFoldDB" id="A0A2N6PK89"/>
<protein>
    <submittedName>
        <fullName evidence="3">Thioesterase</fullName>
    </submittedName>
</protein>
<keyword evidence="2" id="KW-0378">Hydrolase</keyword>
<evidence type="ECO:0000313" key="4">
    <source>
        <dbReference type="Proteomes" id="UP000235703"/>
    </source>
</evidence>
<keyword evidence="4" id="KW-1185">Reference proteome</keyword>
<proteinExistence type="inferred from homology"/>
<dbReference type="EMBL" id="PNFZ01000001">
    <property type="protein sequence ID" value="PMB99109.1"/>
    <property type="molecule type" value="Genomic_DNA"/>
</dbReference>
<comment type="caution">
    <text evidence="3">The sequence shown here is derived from an EMBL/GenBank/DDBJ whole genome shotgun (WGS) entry which is preliminary data.</text>
</comment>
<accession>A0A2N6PK89</accession>
<dbReference type="PANTHER" id="PTHR31793:SF27">
    <property type="entry name" value="NOVEL THIOESTERASE SUPERFAMILY DOMAIN AND SAPOSIN A-TYPE DOMAIN CONTAINING PROTEIN (0610012H03RIK)"/>
    <property type="match status" value="1"/>
</dbReference>
<organism evidence="3 4">
    <name type="scientific">Brevibacterium luteolum</name>
    <dbReference type="NCBI Taxonomy" id="199591"/>
    <lineage>
        <taxon>Bacteria</taxon>
        <taxon>Bacillati</taxon>
        <taxon>Actinomycetota</taxon>
        <taxon>Actinomycetes</taxon>
        <taxon>Micrococcales</taxon>
        <taxon>Brevibacteriaceae</taxon>
        <taxon>Brevibacterium</taxon>
    </lineage>
</organism>
<dbReference type="InterPro" id="IPR050563">
    <property type="entry name" value="4-hydroxybenzoyl-CoA_TE"/>
</dbReference>
<dbReference type="Pfam" id="PF13279">
    <property type="entry name" value="4HBT_2"/>
    <property type="match status" value="1"/>
</dbReference>
<evidence type="ECO:0000256" key="2">
    <source>
        <dbReference type="ARBA" id="ARBA00022801"/>
    </source>
</evidence>
<dbReference type="OrthoDB" id="9799036at2"/>
<name>A0A2N6PK89_9MICO</name>
<dbReference type="RefSeq" id="WP_102159850.1">
    <property type="nucleotide sequence ID" value="NZ_PNFZ01000001.1"/>
</dbReference>
<gene>
    <name evidence="3" type="ORF">CJ198_00765</name>
</gene>
<reference evidence="3 4" key="1">
    <citation type="submission" date="2017-09" db="EMBL/GenBank/DDBJ databases">
        <title>Bacterial strain isolated from the female urinary microbiota.</title>
        <authorList>
            <person name="Thomas-White K."/>
            <person name="Kumar N."/>
            <person name="Forster S."/>
            <person name="Putonti C."/>
            <person name="Lawley T."/>
            <person name="Wolfe A.J."/>
        </authorList>
    </citation>
    <scope>NUCLEOTIDE SEQUENCE [LARGE SCALE GENOMIC DNA]</scope>
    <source>
        <strain evidence="3 4">UMB0680</strain>
    </source>
</reference>
<dbReference type="Proteomes" id="UP000235703">
    <property type="component" value="Unassembled WGS sequence"/>
</dbReference>
<dbReference type="SUPFAM" id="SSF54637">
    <property type="entry name" value="Thioesterase/thiol ester dehydrase-isomerase"/>
    <property type="match status" value="1"/>
</dbReference>